<dbReference type="InterPro" id="IPR036170">
    <property type="entry name" value="YezG-like_sf"/>
</dbReference>
<reference evidence="2 3" key="1">
    <citation type="submission" date="2024-10" db="EMBL/GenBank/DDBJ databases">
        <title>The Natural Products Discovery Center: Release of the First 8490 Sequenced Strains for Exploring Actinobacteria Biosynthetic Diversity.</title>
        <authorList>
            <person name="Kalkreuter E."/>
            <person name="Kautsar S.A."/>
            <person name="Yang D."/>
            <person name="Bader C.D."/>
            <person name="Teijaro C.N."/>
            <person name="Fluegel L."/>
            <person name="Davis C.M."/>
            <person name="Simpson J.R."/>
            <person name="Lauterbach L."/>
            <person name="Steele A.D."/>
            <person name="Gui C."/>
            <person name="Meng S."/>
            <person name="Li G."/>
            <person name="Viehrig K."/>
            <person name="Ye F."/>
            <person name="Su P."/>
            <person name="Kiefer A.F."/>
            <person name="Nichols A."/>
            <person name="Cepeda A.J."/>
            <person name="Yan W."/>
            <person name="Fan B."/>
            <person name="Jiang Y."/>
            <person name="Adhikari A."/>
            <person name="Zheng C.-J."/>
            <person name="Schuster L."/>
            <person name="Cowan T.M."/>
            <person name="Smanski M.J."/>
            <person name="Chevrette M.G."/>
            <person name="De Carvalho L.P.S."/>
            <person name="Shen B."/>
        </authorList>
    </citation>
    <scope>NUCLEOTIDE SEQUENCE [LARGE SCALE GENOMIC DNA]</scope>
    <source>
        <strain evidence="2 3">NPDC004045</strain>
    </source>
</reference>
<dbReference type="EMBL" id="JBIAMX010000003">
    <property type="protein sequence ID" value="MFF0542563.1"/>
    <property type="molecule type" value="Genomic_DNA"/>
</dbReference>
<proteinExistence type="predicted"/>
<accession>A0ABW6PJX0</accession>
<evidence type="ECO:0000313" key="3">
    <source>
        <dbReference type="Proteomes" id="UP001601444"/>
    </source>
</evidence>
<dbReference type="Proteomes" id="UP001601444">
    <property type="component" value="Unassembled WGS sequence"/>
</dbReference>
<organism evidence="2 3">
    <name type="scientific">Nocardia thailandica</name>
    <dbReference type="NCBI Taxonomy" id="257275"/>
    <lineage>
        <taxon>Bacteria</taxon>
        <taxon>Bacillati</taxon>
        <taxon>Actinomycetota</taxon>
        <taxon>Actinomycetes</taxon>
        <taxon>Mycobacteriales</taxon>
        <taxon>Nocardiaceae</taxon>
        <taxon>Nocardia</taxon>
    </lineage>
</organism>
<keyword evidence="3" id="KW-1185">Reference proteome</keyword>
<sequence length="396" mass="43115">MTDPDVGFNLVAAAVRAEDVTERAAELSQRIARELGALGPAGWRKVDASFAMTAAAEVTLIVFVDDVDRIARVFPSDDLLALLREHRHLSADLGDGPWWRYLVSMTSSGRMEVDFDYGDEPFPDDQLFPPTVYRTDLEYYPRREIPVWLAAYVHHGDRQKRDPVAAAEQARADAAAGRRPSASAPDEEFPALDLMARRWGLIAAGFVAVRSEWGPRVSPAFHAFEGSTHHGSTLCLLPGDRAVLSGGIWQAPELDLAYNHNGALPPLYAGAPEWVADPVLNRRAGNGMLTFCYWWEGGRWYRGGSPGADACAPAVPGMWSSRTVADLLGRLLGDSATEAQRAAVPALVRAVEQAAVVPETFTAVFPRDRFDVDNAWYQLFLAGVTARRGASAAGEA</sequence>
<dbReference type="SUPFAM" id="SSF160424">
    <property type="entry name" value="BH3703-like"/>
    <property type="match status" value="1"/>
</dbReference>
<comment type="caution">
    <text evidence="2">The sequence shown here is derived from an EMBL/GenBank/DDBJ whole genome shotgun (WGS) entry which is preliminary data.</text>
</comment>
<evidence type="ECO:0000256" key="1">
    <source>
        <dbReference type="SAM" id="MobiDB-lite"/>
    </source>
</evidence>
<protein>
    <submittedName>
        <fullName evidence="2">Uncharacterized protein</fullName>
    </submittedName>
</protein>
<dbReference type="RefSeq" id="WP_387699420.1">
    <property type="nucleotide sequence ID" value="NZ_JBIAMX010000003.1"/>
</dbReference>
<evidence type="ECO:0000313" key="2">
    <source>
        <dbReference type="EMBL" id="MFF0542563.1"/>
    </source>
</evidence>
<feature type="region of interest" description="Disordered" evidence="1">
    <location>
        <begin position="162"/>
        <end position="186"/>
    </location>
</feature>
<gene>
    <name evidence="2" type="ORF">ACFYTF_06975</name>
</gene>
<feature type="compositionally biased region" description="Low complexity" evidence="1">
    <location>
        <begin position="164"/>
        <end position="184"/>
    </location>
</feature>
<name>A0ABW6PJX0_9NOCA</name>